<gene>
    <name evidence="2" type="ORF">EYF80_062888</name>
</gene>
<proteinExistence type="predicted"/>
<dbReference type="Proteomes" id="UP000314294">
    <property type="component" value="Unassembled WGS sequence"/>
</dbReference>
<comment type="caution">
    <text evidence="2">The sequence shown here is derived from an EMBL/GenBank/DDBJ whole genome shotgun (WGS) entry which is preliminary data.</text>
</comment>
<dbReference type="AlphaFoldDB" id="A0A4Z2EDP3"/>
<organism evidence="2 3">
    <name type="scientific">Liparis tanakae</name>
    <name type="common">Tanaka's snailfish</name>
    <dbReference type="NCBI Taxonomy" id="230148"/>
    <lineage>
        <taxon>Eukaryota</taxon>
        <taxon>Metazoa</taxon>
        <taxon>Chordata</taxon>
        <taxon>Craniata</taxon>
        <taxon>Vertebrata</taxon>
        <taxon>Euteleostomi</taxon>
        <taxon>Actinopterygii</taxon>
        <taxon>Neopterygii</taxon>
        <taxon>Teleostei</taxon>
        <taxon>Neoteleostei</taxon>
        <taxon>Acanthomorphata</taxon>
        <taxon>Eupercaria</taxon>
        <taxon>Perciformes</taxon>
        <taxon>Cottioidei</taxon>
        <taxon>Cottales</taxon>
        <taxon>Liparidae</taxon>
        <taxon>Liparis</taxon>
    </lineage>
</organism>
<dbReference type="EMBL" id="SRLO01009140">
    <property type="protein sequence ID" value="TNN26969.1"/>
    <property type="molecule type" value="Genomic_DNA"/>
</dbReference>
<keyword evidence="3" id="KW-1185">Reference proteome</keyword>
<feature type="compositionally biased region" description="Polar residues" evidence="1">
    <location>
        <begin position="96"/>
        <end position="135"/>
    </location>
</feature>
<evidence type="ECO:0000313" key="2">
    <source>
        <dbReference type="EMBL" id="TNN26969.1"/>
    </source>
</evidence>
<reference evidence="2 3" key="1">
    <citation type="submission" date="2019-03" db="EMBL/GenBank/DDBJ databases">
        <title>First draft genome of Liparis tanakae, snailfish: a comprehensive survey of snailfish specific genes.</title>
        <authorList>
            <person name="Kim W."/>
            <person name="Song I."/>
            <person name="Jeong J.-H."/>
            <person name="Kim D."/>
            <person name="Kim S."/>
            <person name="Ryu S."/>
            <person name="Song J.Y."/>
            <person name="Lee S.K."/>
        </authorList>
    </citation>
    <scope>NUCLEOTIDE SEQUENCE [LARGE SCALE GENOMIC DNA]</scope>
    <source>
        <tissue evidence="2">Muscle</tissue>
    </source>
</reference>
<feature type="region of interest" description="Disordered" evidence="1">
    <location>
        <begin position="96"/>
        <end position="136"/>
    </location>
</feature>
<sequence>MPYAASSGSGASEAFGAAAGAGRLLRAVELHAASTRSAQLDSGVTLVLIKGREGTAEPCSRSAPGDTHMCDTFHMNIWKLNEDLTLNADLSSTWTSAQRGPQLNEDLSSTRTSAQRGPQLNEDLSSTRTSAQRGPQLNADLPAWNQLLLQRNVLETQGRLLTGDQISLLQKRNWCA</sequence>
<name>A0A4Z2EDP3_9TELE</name>
<accession>A0A4Z2EDP3</accession>
<protein>
    <submittedName>
        <fullName evidence="2">Uncharacterized protein</fullName>
    </submittedName>
</protein>
<evidence type="ECO:0000313" key="3">
    <source>
        <dbReference type="Proteomes" id="UP000314294"/>
    </source>
</evidence>
<evidence type="ECO:0000256" key="1">
    <source>
        <dbReference type="SAM" id="MobiDB-lite"/>
    </source>
</evidence>